<keyword evidence="7" id="KW-0169">Cobalamin biosynthesis</keyword>
<comment type="miscellaneous">
    <text evidence="7">The a and c carboxylates of hydrogenobyrinate are activated for nucleophilic attack via formation of a phosphorylated intermediate by ATP. CobB catalyzes first the amidation of the c-carboxylate, and then that of the a-carboxylate.</text>
</comment>
<feature type="site" description="Increases nucleophilicity of active site Cys" evidence="7">
    <location>
        <position position="554"/>
    </location>
</feature>
<dbReference type="InterPro" id="IPR029062">
    <property type="entry name" value="Class_I_gatase-like"/>
</dbReference>
<evidence type="ECO:0000256" key="7">
    <source>
        <dbReference type="HAMAP-Rule" id="MF_00027"/>
    </source>
</evidence>
<dbReference type="CDD" id="cd03130">
    <property type="entry name" value="GATase1_CobB"/>
    <property type="match status" value="1"/>
</dbReference>
<evidence type="ECO:0000259" key="10">
    <source>
        <dbReference type="Pfam" id="PF07685"/>
    </source>
</evidence>
<evidence type="ECO:0000313" key="12">
    <source>
        <dbReference type="Proteomes" id="UP000437736"/>
    </source>
</evidence>
<gene>
    <name evidence="7" type="primary">cobB</name>
    <name evidence="11" type="ORF">GHK86_09590</name>
</gene>
<comment type="caution">
    <text evidence="11">The sequence shown here is derived from an EMBL/GenBank/DDBJ whole genome shotgun (WGS) entry which is preliminary data.</text>
</comment>
<feature type="compositionally biased region" description="Basic residues" evidence="8">
    <location>
        <begin position="18"/>
        <end position="35"/>
    </location>
</feature>
<dbReference type="Proteomes" id="UP000437736">
    <property type="component" value="Unassembled WGS sequence"/>
</dbReference>
<dbReference type="SUPFAM" id="SSF52540">
    <property type="entry name" value="P-loop containing nucleoside triphosphate hydrolases"/>
    <property type="match status" value="1"/>
</dbReference>
<feature type="compositionally biased region" description="Basic residues" evidence="8">
    <location>
        <begin position="87"/>
        <end position="105"/>
    </location>
</feature>
<feature type="region of interest" description="Disordered" evidence="8">
    <location>
        <begin position="1"/>
        <end position="127"/>
    </location>
</feature>
<dbReference type="SUPFAM" id="SSF52317">
    <property type="entry name" value="Class I glutamine amidotransferase-like"/>
    <property type="match status" value="1"/>
</dbReference>
<dbReference type="EC" id="6.3.5.9" evidence="7"/>
<keyword evidence="4 7" id="KW-0067">ATP-binding</keyword>
<organism evidence="11 12">
    <name type="scientific">Acidiferrimicrobium australe</name>
    <dbReference type="NCBI Taxonomy" id="2664430"/>
    <lineage>
        <taxon>Bacteria</taxon>
        <taxon>Bacillati</taxon>
        <taxon>Actinomycetota</taxon>
        <taxon>Acidimicrobiia</taxon>
        <taxon>Acidimicrobiales</taxon>
        <taxon>Acidimicrobiaceae</taxon>
        <taxon>Acidiferrimicrobium</taxon>
    </lineage>
</organism>
<comment type="domain">
    <text evidence="7">Comprises of two domains. The C-terminal domain contains the binding site for glutamine and catalyzes the hydrolysis of this substrate to glutamate and ammonia. The N-terminal domain is anticipated to bind ATP and hydrogenobyrinate and catalyzes the ultimate synthesis of the diamide product. The ammonia produced via the glutaminase domain is probably translocated to the adjacent domain via a molecular tunnel, where it reacts with an activated intermediate.</text>
</comment>
<reference evidence="11 12" key="1">
    <citation type="submission" date="2019-11" db="EMBL/GenBank/DDBJ databases">
        <title>Acidiferrimicrobium australis gen. nov., sp. nov., an acidophilic and obligately heterotrophic, member of the Actinobacteria that catalyses dissimilatory oxido- reduction of iron isolated from metal-rich acidic water in Chile.</title>
        <authorList>
            <person name="Gonzalez D."/>
            <person name="Huber K."/>
            <person name="Hedrich S."/>
            <person name="Rojas-Villalobos C."/>
            <person name="Quatrini R."/>
            <person name="Dinamarca M.A."/>
            <person name="Schwarz A."/>
            <person name="Canales C."/>
            <person name="Nancucheo I."/>
        </authorList>
    </citation>
    <scope>NUCLEOTIDE SEQUENCE [LARGE SCALE GENOMIC DNA]</scope>
    <source>
        <strain evidence="11 12">USS-CCA1</strain>
    </source>
</reference>
<keyword evidence="5 7" id="KW-0460">Magnesium</keyword>
<keyword evidence="2 7" id="KW-0436">Ligase</keyword>
<dbReference type="PROSITE" id="PS51274">
    <property type="entry name" value="GATASE_COBBQ"/>
    <property type="match status" value="1"/>
</dbReference>
<evidence type="ECO:0000256" key="5">
    <source>
        <dbReference type="ARBA" id="ARBA00022842"/>
    </source>
</evidence>
<feature type="compositionally biased region" description="Basic and acidic residues" evidence="8">
    <location>
        <begin position="1"/>
        <end position="17"/>
    </location>
</feature>
<dbReference type="EMBL" id="WJHE01000444">
    <property type="protein sequence ID" value="MST32968.1"/>
    <property type="molecule type" value="Genomic_DNA"/>
</dbReference>
<dbReference type="PANTHER" id="PTHR43873:SF1">
    <property type="entry name" value="COBYRINATE A,C-DIAMIDE SYNTHASE"/>
    <property type="match status" value="1"/>
</dbReference>
<evidence type="ECO:0000313" key="11">
    <source>
        <dbReference type="EMBL" id="MST32968.1"/>
    </source>
</evidence>
<dbReference type="HAMAP" id="MF_00027">
    <property type="entry name" value="CobB_CbiA"/>
    <property type="match status" value="1"/>
</dbReference>
<dbReference type="Pfam" id="PF07685">
    <property type="entry name" value="GATase_3"/>
    <property type="match status" value="1"/>
</dbReference>
<protein>
    <recommendedName>
        <fullName evidence="7">Hydrogenobyrinate a,c-diamide synthase</fullName>
        <ecNumber evidence="7">6.3.5.9</ecNumber>
    </recommendedName>
    <alternativeName>
        <fullName evidence="7">Hydrogenobyrinic acid a,c-diamide synthase</fullName>
    </alternativeName>
</protein>
<feature type="active site" description="Nucleophile" evidence="7">
    <location>
        <position position="462"/>
    </location>
</feature>
<proteinExistence type="inferred from homology"/>
<dbReference type="InterPro" id="IPR004484">
    <property type="entry name" value="CbiA/CobB_synth"/>
</dbReference>
<evidence type="ECO:0000256" key="2">
    <source>
        <dbReference type="ARBA" id="ARBA00022598"/>
    </source>
</evidence>
<dbReference type="Pfam" id="PF01656">
    <property type="entry name" value="CbiA"/>
    <property type="match status" value="1"/>
</dbReference>
<evidence type="ECO:0000256" key="6">
    <source>
        <dbReference type="ARBA" id="ARBA00022962"/>
    </source>
</evidence>
<evidence type="ECO:0000259" key="9">
    <source>
        <dbReference type="Pfam" id="PF01656"/>
    </source>
</evidence>
<dbReference type="NCBIfam" id="TIGR00379">
    <property type="entry name" value="cobB"/>
    <property type="match status" value="1"/>
</dbReference>
<dbReference type="InterPro" id="IPR011698">
    <property type="entry name" value="GATase_3"/>
</dbReference>
<comment type="pathway">
    <text evidence="7">Cofactor biosynthesis; adenosylcobalamin biosynthesis; cob(II)yrinate a,c-diamide from precorrin-2 (aerobic route): step 9/10.</text>
</comment>
<name>A0ABW9QU41_9ACTN</name>
<dbReference type="Gene3D" id="3.40.50.300">
    <property type="entry name" value="P-loop containing nucleotide triphosphate hydrolases"/>
    <property type="match status" value="2"/>
</dbReference>
<feature type="domain" description="CobQ/CobB/MinD/ParA nucleotide binding" evidence="9">
    <location>
        <begin position="136"/>
        <end position="317"/>
    </location>
</feature>
<feature type="compositionally biased region" description="Basic and acidic residues" evidence="8">
    <location>
        <begin position="56"/>
        <end position="68"/>
    </location>
</feature>
<dbReference type="InterPro" id="IPR027417">
    <property type="entry name" value="P-loop_NTPase"/>
</dbReference>
<evidence type="ECO:0000256" key="8">
    <source>
        <dbReference type="SAM" id="MobiDB-lite"/>
    </source>
</evidence>
<dbReference type="CDD" id="cd05388">
    <property type="entry name" value="CobB_N"/>
    <property type="match status" value="1"/>
</dbReference>
<evidence type="ECO:0000256" key="1">
    <source>
        <dbReference type="ARBA" id="ARBA00001946"/>
    </source>
</evidence>
<feature type="domain" description="CobB/CobQ-like glutamine amidotransferase" evidence="10">
    <location>
        <begin position="380"/>
        <end position="559"/>
    </location>
</feature>
<evidence type="ECO:0000256" key="3">
    <source>
        <dbReference type="ARBA" id="ARBA00022741"/>
    </source>
</evidence>
<comment type="similarity">
    <text evidence="7">Belongs to the CobB/CbiA family.</text>
</comment>
<keyword evidence="3 7" id="KW-0547">Nucleotide-binding</keyword>
<dbReference type="NCBIfam" id="NF002204">
    <property type="entry name" value="PRK01077.1"/>
    <property type="match status" value="1"/>
</dbReference>
<comment type="cofactor">
    <cofactor evidence="1 7">
        <name>Mg(2+)</name>
        <dbReference type="ChEBI" id="CHEBI:18420"/>
    </cofactor>
</comment>
<comment type="catalytic activity">
    <reaction evidence="7">
        <text>hydrogenobyrinate + 2 L-glutamine + 2 ATP + 2 H2O = hydrogenobyrinate a,c-diamide + 2 L-glutamate + 2 ADP + 2 phosphate + 2 H(+)</text>
        <dbReference type="Rhea" id="RHEA:12544"/>
        <dbReference type="ChEBI" id="CHEBI:15377"/>
        <dbReference type="ChEBI" id="CHEBI:15378"/>
        <dbReference type="ChEBI" id="CHEBI:29985"/>
        <dbReference type="ChEBI" id="CHEBI:30616"/>
        <dbReference type="ChEBI" id="CHEBI:43474"/>
        <dbReference type="ChEBI" id="CHEBI:58359"/>
        <dbReference type="ChEBI" id="CHEBI:77873"/>
        <dbReference type="ChEBI" id="CHEBI:77874"/>
        <dbReference type="ChEBI" id="CHEBI:456216"/>
        <dbReference type="EC" id="6.3.5.9"/>
    </reaction>
</comment>
<comment type="function">
    <text evidence="7">Catalyzes the ATP-dependent amidation of the two carboxylate groups at positions a and c of hydrogenobyrinate, using either L-glutamine or ammonia as the nitrogen source.</text>
</comment>
<accession>A0ABW9QU41</accession>
<keyword evidence="12" id="KW-1185">Reference proteome</keyword>
<dbReference type="InterPro" id="IPR002586">
    <property type="entry name" value="CobQ/CobB/MinD/ParA_Nub-bd_dom"/>
</dbReference>
<keyword evidence="6 7" id="KW-0315">Glutamine amidotransferase</keyword>
<feature type="compositionally biased region" description="Basic and acidic residues" evidence="8">
    <location>
        <begin position="106"/>
        <end position="116"/>
    </location>
</feature>
<sequence>MAGRRAETGCASRDRLAHPRRRVHLGVPGPRRHRGQGPPRLAGSQPDGHLGQLRPGDPRRDDLHREIRVGAGRRRGGRPRVAPAANQRHRHRAQRAGRGRRPRRHGDRDGQGEARLRPGHPRPQGDRVLTALGPRLVVAGTRSGAGKTTVATGLMAAFRQRGWRVASAKVGPDFIDPGYHSVATGRPGRNLDPWMCGADLMGPLAARAAEGADVLVVEGVMGLFDGAADGTPSSTAEVAKRLGAPVVLVVDAASTSQSVAAVVHGFRTWDPEVRVAGVVLNLVGSDNHEAMLRSALADAPVYGVLRRDDAMRWRSRHLGLQPVAEDPAGVRQALDRLAVSISECCDLDELMRLARSAPSLPTASLAGPRRVVGDRARPLVAVASGPAFSFSYPDNLEALGAAGAEVVTFDPCVDEGLPAQTSAVLAGGGFPEVYADALAANEPMLRSVADHHRRGGVIWAECGGLLWLTRSLDGSAMAGVVDADATMGGGRVLGYRSAATTGPSPLGPAGTEVRGHEFHYSATDPGGDALVLAGRHGTTTGGFAAPHLLASYLHIHLASYPTLAETFVSAAAQSALPTSGTAGHGTR</sequence>
<evidence type="ECO:0000256" key="4">
    <source>
        <dbReference type="ARBA" id="ARBA00022840"/>
    </source>
</evidence>
<dbReference type="PANTHER" id="PTHR43873">
    <property type="entry name" value="COBYRINATE A,C-DIAMIDE SYNTHASE"/>
    <property type="match status" value="1"/>
</dbReference>